<organism evidence="3">
    <name type="scientific">anaerobic digester metagenome</name>
    <dbReference type="NCBI Taxonomy" id="1263854"/>
    <lineage>
        <taxon>unclassified sequences</taxon>
        <taxon>metagenomes</taxon>
        <taxon>ecological metagenomes</taxon>
    </lineage>
</organism>
<dbReference type="PANTHER" id="PTHR30160:SF1">
    <property type="entry name" value="LIPOPOLYSACCHARIDE 1,2-N-ACETYLGLUCOSAMINETRANSFERASE-RELATED"/>
    <property type="match status" value="1"/>
</dbReference>
<evidence type="ECO:0000256" key="2">
    <source>
        <dbReference type="ARBA" id="ARBA00022679"/>
    </source>
</evidence>
<sequence length="319" mass="34924">MDILIVKLGALGDVVNTLPLAIRLKSHFNARIHWITEPLSLPLLSRHPQVDRTILLDRSSLRSSLCEVVREIRGLRFDVALDLQRIVKSALLCMAASAGRRVGFDRRRCKEMTWIMPFERIAPADPSAHMVEQYLEFARHLGAGDAEVKWNIPEGETPPGGLPEDYIVLNIGATKPANRWSPEGFARLTQLLATRRHLPCVLTGGREDMPAAARIMALAAGSVIDLAGKTTIPQLIGVLSGARAVVSCDTGPMHLAVALGKEVVALFGPADPRRTGPYRGQVVRASLPCAPCNRRTCENPVCMQSITPEDVMEKIDRVL</sequence>
<dbReference type="PANTHER" id="PTHR30160">
    <property type="entry name" value="TETRAACYLDISACCHARIDE 4'-KINASE-RELATED"/>
    <property type="match status" value="1"/>
</dbReference>
<proteinExistence type="predicted"/>
<dbReference type="InterPro" id="IPR002201">
    <property type="entry name" value="Glyco_trans_9"/>
</dbReference>
<dbReference type="EC" id="2.-.-.-" evidence="3"/>
<keyword evidence="2 3" id="KW-0808">Transferase</keyword>
<dbReference type="GO" id="GO:0009244">
    <property type="term" value="P:lipopolysaccharide core region biosynthetic process"/>
    <property type="evidence" value="ECO:0007669"/>
    <property type="project" value="TreeGrafter"/>
</dbReference>
<dbReference type="Gene3D" id="3.40.50.2000">
    <property type="entry name" value="Glycogen Phosphorylase B"/>
    <property type="match status" value="2"/>
</dbReference>
<dbReference type="GO" id="GO:0008713">
    <property type="term" value="F:ADP-heptose-lipopolysaccharide heptosyltransferase activity"/>
    <property type="evidence" value="ECO:0007669"/>
    <property type="project" value="TreeGrafter"/>
</dbReference>
<dbReference type="SUPFAM" id="SSF53756">
    <property type="entry name" value="UDP-Glycosyltransferase/glycogen phosphorylase"/>
    <property type="match status" value="1"/>
</dbReference>
<dbReference type="CDD" id="cd03789">
    <property type="entry name" value="GT9_LPS_heptosyltransferase"/>
    <property type="match status" value="1"/>
</dbReference>
<reference evidence="3" key="1">
    <citation type="submission" date="2019-03" db="EMBL/GenBank/DDBJ databases">
        <authorList>
            <person name="Hao L."/>
        </authorList>
    </citation>
    <scope>NUCLEOTIDE SEQUENCE</scope>
</reference>
<dbReference type="EMBL" id="CAADRM010000132">
    <property type="protein sequence ID" value="VFU17380.1"/>
    <property type="molecule type" value="Genomic_DNA"/>
</dbReference>
<dbReference type="InterPro" id="IPR051199">
    <property type="entry name" value="LPS_LOS_Heptosyltrfase"/>
</dbReference>
<evidence type="ECO:0000256" key="1">
    <source>
        <dbReference type="ARBA" id="ARBA00022676"/>
    </source>
</evidence>
<accession>A0A485M3N9</accession>
<keyword evidence="1" id="KW-0328">Glycosyltransferase</keyword>
<dbReference type="AlphaFoldDB" id="A0A485M3N9"/>
<evidence type="ECO:0000313" key="3">
    <source>
        <dbReference type="EMBL" id="VFU17380.1"/>
    </source>
</evidence>
<protein>
    <submittedName>
        <fullName evidence="3">Lipopolysaccharide heptosyltransferase 1</fullName>
        <ecNumber evidence="3">2.-.-.-</ecNumber>
    </submittedName>
</protein>
<dbReference type="GO" id="GO:0005829">
    <property type="term" value="C:cytosol"/>
    <property type="evidence" value="ECO:0007669"/>
    <property type="project" value="TreeGrafter"/>
</dbReference>
<gene>
    <name evidence="3" type="primary">rfaC</name>
    <name evidence="3" type="ORF">SCFA_660044</name>
</gene>
<name>A0A485M3N9_9ZZZZ</name>
<dbReference type="Pfam" id="PF01075">
    <property type="entry name" value="Glyco_transf_9"/>
    <property type="match status" value="1"/>
</dbReference>